<dbReference type="RefSeq" id="XP_004254030.1">
    <property type="nucleotide sequence ID" value="XM_004253982.1"/>
</dbReference>
<dbReference type="OrthoDB" id="10438240at2759"/>
<dbReference type="VEuPathDB" id="AmoebaDB:EIN_094960"/>
<dbReference type="AlphaFoldDB" id="A0A0A1U055"/>
<accession>A0A0A1U055</accession>
<dbReference type="Proteomes" id="UP000014680">
    <property type="component" value="Unassembled WGS sequence"/>
</dbReference>
<name>A0A0A1U055_ENTIV</name>
<keyword evidence="2" id="KW-1185">Reference proteome</keyword>
<gene>
    <name evidence="1" type="ORF">EIN_094960</name>
</gene>
<reference evidence="1 2" key="1">
    <citation type="submission" date="2012-10" db="EMBL/GenBank/DDBJ databases">
        <authorList>
            <person name="Zafar N."/>
            <person name="Inman J."/>
            <person name="Hall N."/>
            <person name="Lorenzi H."/>
            <person name="Caler E."/>
        </authorList>
    </citation>
    <scope>NUCLEOTIDE SEQUENCE [LARGE SCALE GENOMIC DNA]</scope>
    <source>
        <strain evidence="1 2">IP1</strain>
    </source>
</reference>
<evidence type="ECO:0000313" key="1">
    <source>
        <dbReference type="EMBL" id="ELP87259.1"/>
    </source>
</evidence>
<dbReference type="EMBL" id="KB206860">
    <property type="protein sequence ID" value="ELP87259.1"/>
    <property type="molecule type" value="Genomic_DNA"/>
</dbReference>
<proteinExistence type="predicted"/>
<dbReference type="GeneID" id="14886474"/>
<sequence>MSTSQTIQSIISVLSDFSKKISDDMYDLNGSKNKSVEESLSPEFFEDFKKVQLPPNVAPELQQMEAELRTIYSQFITTNPNDTSTYSTVHKKLSLVSQKIVGLLDDAIASIDGEIANTQPVTAKDKIVQMVIKDLSAL</sequence>
<organism evidence="1 2">
    <name type="scientific">Entamoeba invadens IP1</name>
    <dbReference type="NCBI Taxonomy" id="370355"/>
    <lineage>
        <taxon>Eukaryota</taxon>
        <taxon>Amoebozoa</taxon>
        <taxon>Evosea</taxon>
        <taxon>Archamoebae</taxon>
        <taxon>Mastigamoebida</taxon>
        <taxon>Entamoebidae</taxon>
        <taxon>Entamoeba</taxon>
    </lineage>
</organism>
<dbReference type="OMA" id="MIIPEMK"/>
<protein>
    <submittedName>
        <fullName evidence="1">Uncharacterized protein</fullName>
    </submittedName>
</protein>
<dbReference type="KEGG" id="eiv:EIN_094960"/>
<evidence type="ECO:0000313" key="2">
    <source>
        <dbReference type="Proteomes" id="UP000014680"/>
    </source>
</evidence>